<dbReference type="CDD" id="cd04301">
    <property type="entry name" value="NAT_SF"/>
    <property type="match status" value="1"/>
</dbReference>
<evidence type="ECO:0000259" key="1">
    <source>
        <dbReference type="PROSITE" id="PS51186"/>
    </source>
</evidence>
<reference evidence="2 3" key="1">
    <citation type="submission" date="2019-07" db="EMBL/GenBank/DDBJ databases">
        <authorList>
            <person name="Hibberd C M."/>
            <person name="Gehrig L. J."/>
            <person name="Chang H.-W."/>
            <person name="Venkatesh S."/>
        </authorList>
    </citation>
    <scope>NUCLEOTIDE SEQUENCE [LARGE SCALE GENOMIC DNA]</scope>
    <source>
        <strain evidence="2">Ruminococcus_torques_SSTS_Bg7063</strain>
    </source>
</reference>
<dbReference type="Pfam" id="PF13527">
    <property type="entry name" value="Acetyltransf_9"/>
    <property type="match status" value="1"/>
</dbReference>
<dbReference type="EMBL" id="CABHNA010000087">
    <property type="protein sequence ID" value="VUX19535.1"/>
    <property type="molecule type" value="Genomic_DNA"/>
</dbReference>
<dbReference type="GO" id="GO:0034069">
    <property type="term" value="F:aminoglycoside N-acetyltransferase activity"/>
    <property type="evidence" value="ECO:0007669"/>
    <property type="project" value="TreeGrafter"/>
</dbReference>
<dbReference type="SUPFAM" id="SSF55718">
    <property type="entry name" value="SCP-like"/>
    <property type="match status" value="1"/>
</dbReference>
<dbReference type="PANTHER" id="PTHR37817:SF1">
    <property type="entry name" value="N-ACETYLTRANSFERASE EIS"/>
    <property type="match status" value="1"/>
</dbReference>
<dbReference type="SUPFAM" id="SSF55729">
    <property type="entry name" value="Acyl-CoA N-acyltransferases (Nat)"/>
    <property type="match status" value="1"/>
</dbReference>
<sequence length="404" mass="47476">MDAVRENKMKIRKLDQSEHGKTRSLWEQVFSEDSQEFVDYYYYIKTKDNTIYVIEEDDEIRAMLQLNPYQVKLQKSVVPSDYIVGVATQAEYRGRGYMRNLLIHALQDQYSQKMPFTFLMPAAEAIYYPYDFRFVYEQKQIELDEAFFSARKEYKNDEYRNISQERIVDRDARFMDAGKMAAFVEENFSDCWNVVALRNAQYYQTQILEQQSEFGGMRLVFEEEKLVCIYAYAKEEGLEIREPLYLEGKEDLFWASVDGLREPEEKVSVYGLKEAPDWPDDETSAYKEKPLIMIRIVHLQELFSKMKIPSECEIHCSFAVIDPVLHKNSRIWKLSSSKGEESLSVSETEDSQGVLSIAALTEILFGYKTPEEIRAEESVILTEELEEELRKLQNFCPIFLNEIV</sequence>
<dbReference type="Pfam" id="PF13530">
    <property type="entry name" value="SCP2_2"/>
    <property type="match status" value="1"/>
</dbReference>
<dbReference type="GO" id="GO:0030649">
    <property type="term" value="P:aminoglycoside antibiotic catabolic process"/>
    <property type="evidence" value="ECO:0007669"/>
    <property type="project" value="TreeGrafter"/>
</dbReference>
<dbReference type="Gene3D" id="3.40.630.30">
    <property type="match status" value="1"/>
</dbReference>
<dbReference type="InterPro" id="IPR051554">
    <property type="entry name" value="Acetyltransferase_Eis"/>
</dbReference>
<dbReference type="InterPro" id="IPR016181">
    <property type="entry name" value="Acyl_CoA_acyltransferase"/>
</dbReference>
<organism evidence="2 3">
    <name type="scientific">[Ruminococcus] torques</name>
    <dbReference type="NCBI Taxonomy" id="33039"/>
    <lineage>
        <taxon>Bacteria</taxon>
        <taxon>Bacillati</taxon>
        <taxon>Bacillota</taxon>
        <taxon>Clostridia</taxon>
        <taxon>Lachnospirales</taxon>
        <taxon>Lachnospiraceae</taxon>
        <taxon>Mediterraneibacter</taxon>
    </lineage>
</organism>
<dbReference type="Gene3D" id="3.30.1050.10">
    <property type="entry name" value="SCP2 sterol-binding domain"/>
    <property type="match status" value="1"/>
</dbReference>
<dbReference type="Proteomes" id="UP000363661">
    <property type="component" value="Unassembled WGS sequence"/>
</dbReference>
<dbReference type="PANTHER" id="PTHR37817">
    <property type="entry name" value="N-ACETYLTRANSFERASE EIS"/>
    <property type="match status" value="1"/>
</dbReference>
<feature type="domain" description="N-acetyltransferase" evidence="1">
    <location>
        <begin position="9"/>
        <end position="142"/>
    </location>
</feature>
<dbReference type="InterPro" id="IPR025559">
    <property type="entry name" value="Eis_dom"/>
</dbReference>
<keyword evidence="3" id="KW-1185">Reference proteome</keyword>
<accession>A0A564UJ14</accession>
<protein>
    <recommendedName>
        <fullName evidence="1">N-acetyltransferase domain-containing protein</fullName>
    </recommendedName>
</protein>
<evidence type="ECO:0000313" key="3">
    <source>
        <dbReference type="Proteomes" id="UP000363661"/>
    </source>
</evidence>
<proteinExistence type="predicted"/>
<gene>
    <name evidence="2" type="ORF">RTSSTS7063_02538</name>
</gene>
<dbReference type="InterPro" id="IPR000182">
    <property type="entry name" value="GNAT_dom"/>
</dbReference>
<dbReference type="InterPro" id="IPR036527">
    <property type="entry name" value="SCP2_sterol-bd_dom_sf"/>
</dbReference>
<name>A0A564UJ14_9FIRM</name>
<dbReference type="AlphaFoldDB" id="A0A564UJ14"/>
<dbReference type="PROSITE" id="PS51186">
    <property type="entry name" value="GNAT"/>
    <property type="match status" value="1"/>
</dbReference>
<evidence type="ECO:0000313" key="2">
    <source>
        <dbReference type="EMBL" id="VUX19535.1"/>
    </source>
</evidence>